<evidence type="ECO:0000313" key="2">
    <source>
        <dbReference type="EMBL" id="RLJ36149.1"/>
    </source>
</evidence>
<organism evidence="2 3">
    <name type="scientific">Litoreibacter meonggei</name>
    <dbReference type="NCBI Taxonomy" id="1049199"/>
    <lineage>
        <taxon>Bacteria</taxon>
        <taxon>Pseudomonadati</taxon>
        <taxon>Pseudomonadota</taxon>
        <taxon>Alphaproteobacteria</taxon>
        <taxon>Rhodobacterales</taxon>
        <taxon>Roseobacteraceae</taxon>
        <taxon>Litoreibacter</taxon>
    </lineage>
</organism>
<protein>
    <submittedName>
        <fullName evidence="2">Uncharacterized protein</fullName>
    </submittedName>
</protein>
<keyword evidence="3" id="KW-1185">Reference proteome</keyword>
<dbReference type="Proteomes" id="UP000269157">
    <property type="component" value="Unassembled WGS sequence"/>
</dbReference>
<evidence type="ECO:0000256" key="1">
    <source>
        <dbReference type="SAM" id="MobiDB-lite"/>
    </source>
</evidence>
<proteinExistence type="predicted"/>
<accession>A0A497VDA1</accession>
<name>A0A497VDA1_9RHOB</name>
<comment type="caution">
    <text evidence="2">The sequence shown here is derived from an EMBL/GenBank/DDBJ whole genome shotgun (WGS) entry which is preliminary data.</text>
</comment>
<dbReference type="EMBL" id="RCCE01000011">
    <property type="protein sequence ID" value="RLJ36149.1"/>
    <property type="molecule type" value="Genomic_DNA"/>
</dbReference>
<evidence type="ECO:0000313" key="3">
    <source>
        <dbReference type="Proteomes" id="UP000269157"/>
    </source>
</evidence>
<sequence>MPNLPTCPSLENLKNNAKRLLKSARSEDPNALAQVGPYFGDPSKISHNKRS</sequence>
<feature type="region of interest" description="Disordered" evidence="1">
    <location>
        <begin position="25"/>
        <end position="51"/>
    </location>
</feature>
<gene>
    <name evidence="2" type="ORF">BCF46_3923</name>
</gene>
<reference evidence="2 3" key="1">
    <citation type="submission" date="2018-10" db="EMBL/GenBank/DDBJ databases">
        <title>Genomic Encyclopedia of Archaeal and Bacterial Type Strains, Phase II (KMG-II): from individual species to whole genera.</title>
        <authorList>
            <person name="Goeker M."/>
        </authorList>
    </citation>
    <scope>NUCLEOTIDE SEQUENCE [LARGE SCALE GENOMIC DNA]</scope>
    <source>
        <strain evidence="2 3">DSM 29466</strain>
    </source>
</reference>
<dbReference type="AlphaFoldDB" id="A0A497VDA1"/>